<dbReference type="EMBL" id="AECZ01000058">
    <property type="protein sequence ID" value="EFL49193.1"/>
    <property type="molecule type" value="Genomic_DNA"/>
</dbReference>
<dbReference type="eggNOG" id="COG0520">
    <property type="taxonomic scope" value="Bacteria"/>
</dbReference>
<keyword evidence="1" id="KW-0663">Pyridoxal phosphate</keyword>
<protein>
    <submittedName>
        <fullName evidence="4">Aminotransferase class V</fullName>
    </submittedName>
</protein>
<dbReference type="PANTHER" id="PTHR43586">
    <property type="entry name" value="CYSTEINE DESULFURASE"/>
    <property type="match status" value="1"/>
</dbReference>
<evidence type="ECO:0000259" key="3">
    <source>
        <dbReference type="Pfam" id="PF00266"/>
    </source>
</evidence>
<evidence type="ECO:0000256" key="2">
    <source>
        <dbReference type="ARBA" id="ARBA00023014"/>
    </source>
</evidence>
<evidence type="ECO:0000256" key="1">
    <source>
        <dbReference type="ARBA" id="ARBA00022898"/>
    </source>
</evidence>
<dbReference type="SUPFAM" id="SSF53383">
    <property type="entry name" value="PLP-dependent transferases"/>
    <property type="match status" value="1"/>
</dbReference>
<keyword evidence="2" id="KW-0479">Metal-binding</keyword>
<evidence type="ECO:0000313" key="5">
    <source>
        <dbReference type="Proteomes" id="UP000006250"/>
    </source>
</evidence>
<dbReference type="InterPro" id="IPR006311">
    <property type="entry name" value="TAT_signal"/>
</dbReference>
<dbReference type="GO" id="GO:0051536">
    <property type="term" value="F:iron-sulfur cluster binding"/>
    <property type="evidence" value="ECO:0007669"/>
    <property type="project" value="UniProtKB-KW"/>
</dbReference>
<evidence type="ECO:0000313" key="4">
    <source>
        <dbReference type="EMBL" id="EFL49193.1"/>
    </source>
</evidence>
<dbReference type="InterPro" id="IPR015424">
    <property type="entry name" value="PyrdxlP-dep_Trfase"/>
</dbReference>
<comment type="caution">
    <text evidence="4">The sequence shown here is derived from an EMBL/GenBank/DDBJ whole genome shotgun (WGS) entry which is preliminary data.</text>
</comment>
<dbReference type="STRING" id="596151.DesfrDRAFT_4075"/>
<dbReference type="Proteomes" id="UP000006250">
    <property type="component" value="Unassembled WGS sequence"/>
</dbReference>
<keyword evidence="2" id="KW-0411">Iron-sulfur</keyword>
<dbReference type="AlphaFoldDB" id="E1K2H5"/>
<dbReference type="GO" id="GO:0008483">
    <property type="term" value="F:transaminase activity"/>
    <property type="evidence" value="ECO:0007669"/>
    <property type="project" value="UniProtKB-KW"/>
</dbReference>
<dbReference type="Gene3D" id="3.40.640.10">
    <property type="entry name" value="Type I PLP-dependent aspartate aminotransferase-like (Major domain)"/>
    <property type="match status" value="1"/>
</dbReference>
<name>E1K2H5_SOLFR</name>
<keyword evidence="2" id="KW-0408">Iron</keyword>
<keyword evidence="4" id="KW-0808">Transferase</keyword>
<dbReference type="Pfam" id="PF00266">
    <property type="entry name" value="Aminotran_5"/>
    <property type="match status" value="1"/>
</dbReference>
<keyword evidence="5" id="KW-1185">Reference proteome</keyword>
<keyword evidence="4" id="KW-0032">Aminotransferase</keyword>
<feature type="domain" description="Aminotransferase class V" evidence="3">
    <location>
        <begin position="244"/>
        <end position="342"/>
    </location>
</feature>
<dbReference type="InterPro" id="IPR000192">
    <property type="entry name" value="Aminotrans_V_dom"/>
</dbReference>
<gene>
    <name evidence="4" type="ORF">DesfrDRAFT_4075</name>
</gene>
<dbReference type="RefSeq" id="WP_005997088.1">
    <property type="nucleotide sequence ID" value="NZ_AECZ01000058.1"/>
</dbReference>
<organism evidence="4 5">
    <name type="scientific">Solidesulfovibrio fructosivorans JJ]</name>
    <dbReference type="NCBI Taxonomy" id="596151"/>
    <lineage>
        <taxon>Bacteria</taxon>
        <taxon>Pseudomonadati</taxon>
        <taxon>Thermodesulfobacteriota</taxon>
        <taxon>Desulfovibrionia</taxon>
        <taxon>Desulfovibrionales</taxon>
        <taxon>Desulfovibrionaceae</taxon>
        <taxon>Solidesulfovibrio</taxon>
    </lineage>
</organism>
<dbReference type="InterPro" id="IPR015421">
    <property type="entry name" value="PyrdxlP-dep_Trfase_major"/>
</dbReference>
<dbReference type="PROSITE" id="PS51318">
    <property type="entry name" value="TAT"/>
    <property type="match status" value="1"/>
</dbReference>
<sequence length="542" mass="59613" precursor="true">MSQFSRRKFIGIALGASSVAMLPGVAFTTARAEAKKTPKPKTETRSAMDRIKAAIAQWEKDGRQFRADALAADNDAQWDKLVRHYFDRDAFTSISVNAANLCPSMKPVSSMVELVQGLLAADISFPMRGELADASLVNGLGAVKDWFGLGQIKMPADFLLALTANSTEGNNFINNGLVTSGFFDPQKDNVVTWDVNHPTNYDAWFYRKATQGWGKDSVRVLQTKMFANTVTDAERAAGMIPSDPASEKEILEALRRMVDKNTKIVTLSWQSNECGMLLPMKRIVDELRTINKDIYIHADSAQTFGVLDLNLDKVGVDSIAGSFHKWPCGPKMVGILYMNTNTGAAEKFTPSIWGYDEHINTPADYGFPAESGKIDPNAKRFSYLGQQNDATLVSTWMAALFHTGHFHPGVTPARIEARIHALGDKVKQALFKHLPKVFPDFTAKTAYKWITTPTTNDALRSSVFLFKTPDGIGAGDVMKHVYEKHGFAIANLKVKGHDLVRVSPTFCNLSSDPEAVVAAVVDVIKAMQSKKLASNVHTRAYV</sequence>
<proteinExistence type="predicted"/>
<reference evidence="4 5" key="1">
    <citation type="submission" date="2010-08" db="EMBL/GenBank/DDBJ databases">
        <title>The draft genome of Desulfovibrio fructosovorans JJ.</title>
        <authorList>
            <consortium name="US DOE Joint Genome Institute (JGI-PGF)"/>
            <person name="Lucas S."/>
            <person name="Copeland A."/>
            <person name="Lapidus A."/>
            <person name="Cheng J.-F."/>
            <person name="Bruce D."/>
            <person name="Goodwin L."/>
            <person name="Pitluck S."/>
            <person name="Land M.L."/>
            <person name="Hauser L."/>
            <person name="Chang Y.-J."/>
            <person name="Jeffries C."/>
            <person name="Wall J.D."/>
            <person name="Stahl D.A."/>
            <person name="Arkin A.P."/>
            <person name="Dehal P."/>
            <person name="Stolyar S.M."/>
            <person name="Hazen T.C."/>
            <person name="Woyke T.J."/>
        </authorList>
    </citation>
    <scope>NUCLEOTIDE SEQUENCE [LARGE SCALE GENOMIC DNA]</scope>
    <source>
        <strain evidence="4 5">JJ</strain>
    </source>
</reference>
<accession>E1K2H5</accession>
<dbReference type="PANTHER" id="PTHR43586:SF8">
    <property type="entry name" value="CYSTEINE DESULFURASE 1, CHLOROPLASTIC"/>
    <property type="match status" value="1"/>
</dbReference>